<dbReference type="Gene3D" id="3.30.70.1230">
    <property type="entry name" value="Nucleotide cyclase"/>
    <property type="match status" value="1"/>
</dbReference>
<keyword evidence="12" id="KW-0456">Lyase</keyword>
<dbReference type="GO" id="GO:0006171">
    <property type="term" value="P:cAMP biosynthetic process"/>
    <property type="evidence" value="ECO:0007669"/>
    <property type="project" value="UniProtKB-KW"/>
</dbReference>
<evidence type="ECO:0000256" key="15">
    <source>
        <dbReference type="SAM" id="MobiDB-lite"/>
    </source>
</evidence>
<evidence type="ECO:0000259" key="18">
    <source>
        <dbReference type="PROSITE" id="PS50125"/>
    </source>
</evidence>
<comment type="subcellular location">
    <subcellularLocation>
        <location evidence="2">Membrane</location>
    </subcellularLocation>
</comment>
<dbReference type="Gene3D" id="3.30.450.20">
    <property type="entry name" value="PAS domain"/>
    <property type="match status" value="1"/>
</dbReference>
<dbReference type="NCBIfam" id="TIGR00229">
    <property type="entry name" value="sensory_box"/>
    <property type="match status" value="1"/>
</dbReference>
<feature type="region of interest" description="Disordered" evidence="15">
    <location>
        <begin position="453"/>
        <end position="511"/>
    </location>
</feature>
<dbReference type="InterPro" id="IPR000700">
    <property type="entry name" value="PAS-assoc_C"/>
</dbReference>
<dbReference type="GO" id="GO:0035556">
    <property type="term" value="P:intracellular signal transduction"/>
    <property type="evidence" value="ECO:0007669"/>
    <property type="project" value="InterPro"/>
</dbReference>
<dbReference type="InterPro" id="IPR000014">
    <property type="entry name" value="PAS"/>
</dbReference>
<evidence type="ECO:0000256" key="7">
    <source>
        <dbReference type="ARBA" id="ARBA00022840"/>
    </source>
</evidence>
<keyword evidence="10" id="KW-0115">cAMP biosynthesis</keyword>
<dbReference type="SUPFAM" id="SSF55073">
    <property type="entry name" value="Nucleotide cyclase"/>
    <property type="match status" value="1"/>
</dbReference>
<evidence type="ECO:0000256" key="3">
    <source>
        <dbReference type="ARBA" id="ARBA00012201"/>
    </source>
</evidence>
<feature type="domain" description="PAS" evidence="16">
    <location>
        <begin position="90"/>
        <end position="164"/>
    </location>
</feature>
<evidence type="ECO:0000256" key="12">
    <source>
        <dbReference type="ARBA" id="ARBA00023239"/>
    </source>
</evidence>
<dbReference type="InterPro" id="IPR001054">
    <property type="entry name" value="A/G_cyclase"/>
</dbReference>
<dbReference type="InterPro" id="IPR029787">
    <property type="entry name" value="Nucleotide_cyclase"/>
</dbReference>
<dbReference type="InterPro" id="IPR035965">
    <property type="entry name" value="PAS-like_dom_sf"/>
</dbReference>
<proteinExistence type="evidence at transcript level"/>
<dbReference type="CDD" id="cd07302">
    <property type="entry name" value="CHD"/>
    <property type="match status" value="1"/>
</dbReference>
<dbReference type="EC" id="4.6.1.1" evidence="3"/>
<feature type="domain" description="Guanylate cyclase" evidence="18">
    <location>
        <begin position="255"/>
        <end position="382"/>
    </location>
</feature>
<feature type="domain" description="PAC" evidence="17">
    <location>
        <begin position="165"/>
        <end position="219"/>
    </location>
</feature>
<dbReference type="AlphaFoldDB" id="A0A126X0P6"/>
<keyword evidence="11" id="KW-0472">Membrane</keyword>
<dbReference type="PROSITE" id="PS50125">
    <property type="entry name" value="GUANYLATE_CYCLASE_2"/>
    <property type="match status" value="1"/>
</dbReference>
<evidence type="ECO:0000256" key="4">
    <source>
        <dbReference type="ARBA" id="ARBA00022692"/>
    </source>
</evidence>
<dbReference type="SUPFAM" id="SSF55785">
    <property type="entry name" value="PYP-like sensor domain (PAS domain)"/>
    <property type="match status" value="1"/>
</dbReference>
<name>A0A126X0P6_9EUKA</name>
<dbReference type="SMART" id="SM00044">
    <property type="entry name" value="CYCc"/>
    <property type="match status" value="1"/>
</dbReference>
<evidence type="ECO:0000313" key="19">
    <source>
        <dbReference type="EMBL" id="AML78261.1"/>
    </source>
</evidence>
<keyword evidence="6" id="KW-0547">Nucleotide-binding</keyword>
<evidence type="ECO:0000256" key="5">
    <source>
        <dbReference type="ARBA" id="ARBA00022723"/>
    </source>
</evidence>
<dbReference type="GO" id="GO:0004016">
    <property type="term" value="F:adenylate cyclase activity"/>
    <property type="evidence" value="ECO:0007669"/>
    <property type="project" value="UniProtKB-EC"/>
</dbReference>
<evidence type="ECO:0000256" key="13">
    <source>
        <dbReference type="ARBA" id="ARBA00032597"/>
    </source>
</evidence>
<dbReference type="SMART" id="SM00086">
    <property type="entry name" value="PAC"/>
    <property type="match status" value="1"/>
</dbReference>
<dbReference type="InterPro" id="IPR050401">
    <property type="entry name" value="Cyclic_nucleotide_synthase"/>
</dbReference>
<keyword evidence="5" id="KW-0479">Metal-binding</keyword>
<dbReference type="PANTHER" id="PTHR11920:SF335">
    <property type="entry name" value="GUANYLATE CYCLASE"/>
    <property type="match status" value="1"/>
</dbReference>
<dbReference type="CDD" id="cd00130">
    <property type="entry name" value="PAS"/>
    <property type="match status" value="1"/>
</dbReference>
<dbReference type="Pfam" id="PF00211">
    <property type="entry name" value="Guanylate_cyc"/>
    <property type="match status" value="1"/>
</dbReference>
<accession>A0A126X0P6</accession>
<evidence type="ECO:0000256" key="1">
    <source>
        <dbReference type="ARBA" id="ARBA00001593"/>
    </source>
</evidence>
<evidence type="ECO:0000256" key="6">
    <source>
        <dbReference type="ARBA" id="ARBA00022741"/>
    </source>
</evidence>
<dbReference type="EMBL" id="KU700495">
    <property type="protein sequence ID" value="AML78261.1"/>
    <property type="molecule type" value="mRNA"/>
</dbReference>
<dbReference type="GO" id="GO:0005886">
    <property type="term" value="C:plasma membrane"/>
    <property type="evidence" value="ECO:0007669"/>
    <property type="project" value="UniProtKB-ARBA"/>
</dbReference>
<evidence type="ECO:0000256" key="10">
    <source>
        <dbReference type="ARBA" id="ARBA00022998"/>
    </source>
</evidence>
<dbReference type="GO" id="GO:0005524">
    <property type="term" value="F:ATP binding"/>
    <property type="evidence" value="ECO:0007669"/>
    <property type="project" value="UniProtKB-KW"/>
</dbReference>
<organism evidence="19">
    <name type="scientific">Glaucocystis sp. BC-2016</name>
    <dbReference type="NCBI Taxonomy" id="1802912"/>
    <lineage>
        <taxon>Eukaryota</taxon>
        <taxon>Glaucocystophyceae</taxon>
        <taxon>Glaucocystales</taxon>
        <taxon>Glaucocystaceae</taxon>
        <taxon>Glaucocystis</taxon>
    </lineage>
</organism>
<dbReference type="FunFam" id="3.30.70.1230:FF:000033">
    <property type="entry name" value="Adenylate cyclase"/>
    <property type="match status" value="1"/>
</dbReference>
<keyword evidence="8" id="KW-0460">Magnesium</keyword>
<evidence type="ECO:0000256" key="8">
    <source>
        <dbReference type="ARBA" id="ARBA00022842"/>
    </source>
</evidence>
<keyword evidence="9" id="KW-1133">Transmembrane helix</keyword>
<dbReference type="PROSITE" id="PS50112">
    <property type="entry name" value="PAS"/>
    <property type="match status" value="1"/>
</dbReference>
<keyword evidence="4" id="KW-0812">Transmembrane</keyword>
<protein>
    <recommendedName>
        <fullName evidence="3">adenylate cyclase</fullName>
        <ecNumber evidence="3">4.6.1.1</ecNumber>
    </recommendedName>
    <alternativeName>
        <fullName evidence="13">ATP pyrophosphate-lyase</fullName>
    </alternativeName>
    <alternativeName>
        <fullName evidence="14">Adenylyl cyclase</fullName>
    </alternativeName>
</protein>
<evidence type="ECO:0000256" key="11">
    <source>
        <dbReference type="ARBA" id="ARBA00023136"/>
    </source>
</evidence>
<reference evidence="19" key="1">
    <citation type="journal article" date="2016" name="Proc. Natl. Acad. Sci. U.S.A.">
        <title>Functional and topological diversity of LOV domain photoreceptors.</title>
        <authorList>
            <person name="Glantz S.T."/>
            <person name="Carpenter E.J."/>
            <person name="Melkonian M."/>
            <person name="Gardner K.H."/>
            <person name="Boyden E.S."/>
            <person name="Wong G.K."/>
            <person name="Chow B.Y."/>
        </authorList>
    </citation>
    <scope>NUCLEOTIDE SEQUENCE</scope>
    <source>
        <strain evidence="19">POOW_2000342</strain>
    </source>
</reference>
<evidence type="ECO:0000259" key="16">
    <source>
        <dbReference type="PROSITE" id="PS50112"/>
    </source>
</evidence>
<evidence type="ECO:0000259" key="17">
    <source>
        <dbReference type="PROSITE" id="PS50113"/>
    </source>
</evidence>
<evidence type="ECO:0000256" key="2">
    <source>
        <dbReference type="ARBA" id="ARBA00004370"/>
    </source>
</evidence>
<dbReference type="InterPro" id="IPR001610">
    <property type="entry name" value="PAC"/>
</dbReference>
<dbReference type="Pfam" id="PF13426">
    <property type="entry name" value="PAS_9"/>
    <property type="match status" value="1"/>
</dbReference>
<evidence type="ECO:0000256" key="14">
    <source>
        <dbReference type="ARBA" id="ARBA00032637"/>
    </source>
</evidence>
<comment type="catalytic activity">
    <reaction evidence="1">
        <text>ATP = 3',5'-cyclic AMP + diphosphate</text>
        <dbReference type="Rhea" id="RHEA:15389"/>
        <dbReference type="ChEBI" id="CHEBI:30616"/>
        <dbReference type="ChEBI" id="CHEBI:33019"/>
        <dbReference type="ChEBI" id="CHEBI:58165"/>
        <dbReference type="EC" id="4.6.1.1"/>
    </reaction>
</comment>
<dbReference type="PROSITE" id="PS50113">
    <property type="entry name" value="PAC"/>
    <property type="match status" value="1"/>
</dbReference>
<evidence type="ECO:0000256" key="9">
    <source>
        <dbReference type="ARBA" id="ARBA00022989"/>
    </source>
</evidence>
<feature type="compositionally biased region" description="Polar residues" evidence="15">
    <location>
        <begin position="472"/>
        <end position="481"/>
    </location>
</feature>
<keyword evidence="7" id="KW-0067">ATP-binding</keyword>
<dbReference type="GO" id="GO:0046872">
    <property type="term" value="F:metal ion binding"/>
    <property type="evidence" value="ECO:0007669"/>
    <property type="project" value="UniProtKB-KW"/>
</dbReference>
<dbReference type="PANTHER" id="PTHR11920">
    <property type="entry name" value="GUANYLYL CYCLASE"/>
    <property type="match status" value="1"/>
</dbReference>
<sequence length="606" mass="66270">MNGSAGQQVPVSGAVSQVNDHLTDSPVTDVAKALESLTCSPEHVVHAQPYSRDLDLPEDCLNYLGKTISSLPRSDEGFQLHTISNPREDINHLLRLAVGSTREGIVISDMRTPCRQPLIFVNRGFEDMTGYRAEDILGRNCNFLQGPDTEREDVTMISEAIRAKKPLRIEILNYRKDGTKFWNYLSLTPIIDLAGNLTHFIGVQFDITERKQLEYALKREQMRSEALLLNILPWAIAEELKEKSVVAARHQQNISILFADITGFTELADTMAAEDLVNNLNRIFSQFDELADKYRLEKIKTMGDCYMVAGGLPQPMDDCCTAMAMMALDMMDRINSFVMGNGKKINMRIGVHCGSCIAGVIGTKKFVYDVWGGSVNMASRMESHGVPGKIQVSKDFYEHVRDNFNFEKRGTIHVKGKGPMCTYFLLSRKSDTLKPCSLGTCCNPSLDKQRSVGGTLGDSLDLPVHPSRATAHLSSTHSPSFEPQRLESPADGARAPHPALESLATSPQGTHLGSGVVGLATVAATSRPSPKRQISAPAAAAFASLMSDPFLAVRRVSPMPSPDQPQLGPPATAVLLPDMPLLHPTIAATLVQEGVPNTSHLCPPRL</sequence>